<accession>A0ACC2ZZZ0</accession>
<gene>
    <name evidence="1" type="ORF">H2198_007478</name>
</gene>
<name>A0ACC2ZZZ0_9EURO</name>
<comment type="caution">
    <text evidence="1">The sequence shown here is derived from an EMBL/GenBank/DDBJ whole genome shotgun (WGS) entry which is preliminary data.</text>
</comment>
<proteinExistence type="predicted"/>
<dbReference type="Proteomes" id="UP001172386">
    <property type="component" value="Unassembled WGS sequence"/>
</dbReference>
<evidence type="ECO:0000313" key="1">
    <source>
        <dbReference type="EMBL" id="KAJ9653336.1"/>
    </source>
</evidence>
<dbReference type="EMBL" id="JAPDRQ010000158">
    <property type="protein sequence ID" value="KAJ9653336.1"/>
    <property type="molecule type" value="Genomic_DNA"/>
</dbReference>
<keyword evidence="2" id="KW-1185">Reference proteome</keyword>
<protein>
    <submittedName>
        <fullName evidence="1">Uncharacterized protein</fullName>
    </submittedName>
</protein>
<organism evidence="1 2">
    <name type="scientific">Neophaeococcomyces mojaviensis</name>
    <dbReference type="NCBI Taxonomy" id="3383035"/>
    <lineage>
        <taxon>Eukaryota</taxon>
        <taxon>Fungi</taxon>
        <taxon>Dikarya</taxon>
        <taxon>Ascomycota</taxon>
        <taxon>Pezizomycotina</taxon>
        <taxon>Eurotiomycetes</taxon>
        <taxon>Chaetothyriomycetidae</taxon>
        <taxon>Chaetothyriales</taxon>
        <taxon>Chaetothyriales incertae sedis</taxon>
        <taxon>Neophaeococcomyces</taxon>
    </lineage>
</organism>
<evidence type="ECO:0000313" key="2">
    <source>
        <dbReference type="Proteomes" id="UP001172386"/>
    </source>
</evidence>
<reference evidence="1" key="1">
    <citation type="submission" date="2022-10" db="EMBL/GenBank/DDBJ databases">
        <title>Culturing micro-colonial fungi from biological soil crusts in the Mojave desert and describing Neophaeococcomyces mojavensis, and introducing the new genera and species Taxawa tesnikishii.</title>
        <authorList>
            <person name="Kurbessoian T."/>
            <person name="Stajich J.E."/>
        </authorList>
    </citation>
    <scope>NUCLEOTIDE SEQUENCE</scope>
    <source>
        <strain evidence="1">JES_112</strain>
    </source>
</reference>
<sequence>MAPIAIEQPQLDNIIPKDIKGDNRYGIFDKKGSDLKSMAVGATKDGRTLVPVLPEFKTKEEQQLYAKQHLVAAFRVSRIMVMMRALQDICPFATLFAAIISGSILKTTNSYAMHFADICVSDLVLVNENAEIVEGEHAVNAAGFAIHSEIHKAHPWINAVCHAHTVAGKAYSTFGKPLPPIMQDSLRFYDSHVVNTEYAGVVLSSDEGKTIAKLLRRQDKVAILQNHGLLLVGETIDEAAYWFVCFDKCCKAQLMIDAASAGTGYQPKLVDHETATFTAKNSGARYRGWLNFQPYYTNMVKKTKGEFLK</sequence>